<evidence type="ECO:0000259" key="1">
    <source>
        <dbReference type="Pfam" id="PF08547"/>
    </source>
</evidence>
<dbReference type="AlphaFoldDB" id="A0A448XEB7"/>
<organism evidence="2 3">
    <name type="scientific">Protopolystoma xenopodis</name>
    <dbReference type="NCBI Taxonomy" id="117903"/>
    <lineage>
        <taxon>Eukaryota</taxon>
        <taxon>Metazoa</taxon>
        <taxon>Spiralia</taxon>
        <taxon>Lophotrochozoa</taxon>
        <taxon>Platyhelminthes</taxon>
        <taxon>Monogenea</taxon>
        <taxon>Polyopisthocotylea</taxon>
        <taxon>Polystomatidea</taxon>
        <taxon>Polystomatidae</taxon>
        <taxon>Protopolystoma</taxon>
    </lineage>
</organism>
<name>A0A448XEB7_9PLAT</name>
<dbReference type="Pfam" id="PF08547">
    <property type="entry name" value="CIA30"/>
    <property type="match status" value="1"/>
</dbReference>
<dbReference type="InterPro" id="IPR013857">
    <property type="entry name" value="NADH-UbQ_OxRdtase-assoc_prot30"/>
</dbReference>
<evidence type="ECO:0000313" key="3">
    <source>
        <dbReference type="Proteomes" id="UP000784294"/>
    </source>
</evidence>
<keyword evidence="3" id="KW-1185">Reference proteome</keyword>
<feature type="domain" description="NADH:ubiquinone oxidoreductase intermediate-associated protein 30" evidence="1">
    <location>
        <begin position="8"/>
        <end position="138"/>
    </location>
</feature>
<accession>A0A448XEB7</accession>
<dbReference type="EMBL" id="CAAALY010248054">
    <property type="protein sequence ID" value="VEL34629.1"/>
    <property type="molecule type" value="Genomic_DNA"/>
</dbReference>
<dbReference type="OrthoDB" id="426386at2759"/>
<protein>
    <recommendedName>
        <fullName evidence="1">NADH:ubiquinone oxidoreductase intermediate-associated protein 30 domain-containing protein</fullName>
    </recommendedName>
</protein>
<reference evidence="2" key="1">
    <citation type="submission" date="2018-11" db="EMBL/GenBank/DDBJ databases">
        <authorList>
            <consortium name="Pathogen Informatics"/>
        </authorList>
    </citation>
    <scope>NUCLEOTIDE SEQUENCE</scope>
</reference>
<dbReference type="SUPFAM" id="SSF49785">
    <property type="entry name" value="Galactose-binding domain-like"/>
    <property type="match status" value="1"/>
</dbReference>
<comment type="caution">
    <text evidence="2">The sequence shown here is derived from an EMBL/GenBank/DDBJ whole genome shotgun (WGS) entry which is preliminary data.</text>
</comment>
<dbReference type="InterPro" id="IPR008979">
    <property type="entry name" value="Galactose-bd-like_sf"/>
</dbReference>
<sequence length="145" mass="16288">MVPQKGYDFQGAIFFYLLHPLPNGACFAGVKADLGNMDLSHMRGVMLKVRREGENSRFKLILHHNGSAYPSYTSNFIAPKNEFIDVFLDFSSFLPFHWGRPVKYAHPLNTRNLTSLSFQIAGGVYDDFKQSGPGSLEIAWVQALS</sequence>
<gene>
    <name evidence="2" type="ORF">PXEA_LOCUS28069</name>
</gene>
<dbReference type="Proteomes" id="UP000784294">
    <property type="component" value="Unassembled WGS sequence"/>
</dbReference>
<evidence type="ECO:0000313" key="2">
    <source>
        <dbReference type="EMBL" id="VEL34629.1"/>
    </source>
</evidence>
<proteinExistence type="predicted"/>